<dbReference type="PANTHER" id="PTHR30600">
    <property type="entry name" value="CYTOCHROME C PEROXIDASE-RELATED"/>
    <property type="match status" value="1"/>
</dbReference>
<dbReference type="PROSITE" id="PS51257">
    <property type="entry name" value="PROKAR_LIPOPROTEIN"/>
    <property type="match status" value="1"/>
</dbReference>
<dbReference type="InterPro" id="IPR009056">
    <property type="entry name" value="Cyt_c-like_dom"/>
</dbReference>
<dbReference type="SUPFAM" id="SSF46626">
    <property type="entry name" value="Cytochrome c"/>
    <property type="match status" value="2"/>
</dbReference>
<feature type="signal peptide" evidence="8">
    <location>
        <begin position="1"/>
        <end position="24"/>
    </location>
</feature>
<keyword evidence="6 7" id="KW-0408">Iron</keyword>
<evidence type="ECO:0000256" key="4">
    <source>
        <dbReference type="ARBA" id="ARBA00022729"/>
    </source>
</evidence>
<feature type="chain" id="PRO_5029674036" evidence="8">
    <location>
        <begin position="25"/>
        <end position="597"/>
    </location>
</feature>
<dbReference type="EMBL" id="WMJY01000025">
    <property type="protein sequence ID" value="MTH30397.1"/>
    <property type="molecule type" value="Genomic_DNA"/>
</dbReference>
<dbReference type="GO" id="GO:0009055">
    <property type="term" value="F:electron transfer activity"/>
    <property type="evidence" value="ECO:0007669"/>
    <property type="project" value="InterPro"/>
</dbReference>
<evidence type="ECO:0000256" key="8">
    <source>
        <dbReference type="SAM" id="SignalP"/>
    </source>
</evidence>
<keyword evidence="3 7" id="KW-0479">Metal-binding</keyword>
<dbReference type="PANTHER" id="PTHR30600:SF10">
    <property type="entry name" value="BLL6722 PROTEIN"/>
    <property type="match status" value="1"/>
</dbReference>
<accession>A0A7K1GND8</accession>
<keyword evidence="10" id="KW-0575">Peroxidase</keyword>
<evidence type="ECO:0000256" key="7">
    <source>
        <dbReference type="PROSITE-ProRule" id="PRU00433"/>
    </source>
</evidence>
<dbReference type="Pfam" id="PF03150">
    <property type="entry name" value="CCP_MauG"/>
    <property type="match status" value="1"/>
</dbReference>
<protein>
    <submittedName>
        <fullName evidence="10">Cytochrome-c peroxidase</fullName>
    </submittedName>
</protein>
<dbReference type="AlphaFoldDB" id="A0A7K1GND8"/>
<comment type="caution">
    <text evidence="10">The sequence shown here is derived from an EMBL/GenBank/DDBJ whole genome shotgun (WGS) entry which is preliminary data.</text>
</comment>
<dbReference type="InterPro" id="IPR038352">
    <property type="entry name" value="Imelysin_sf"/>
</dbReference>
<dbReference type="Proteomes" id="UP000488936">
    <property type="component" value="Unassembled WGS sequence"/>
</dbReference>
<dbReference type="GO" id="GO:0004130">
    <property type="term" value="F:cytochrome-c peroxidase activity"/>
    <property type="evidence" value="ECO:0007669"/>
    <property type="project" value="TreeGrafter"/>
</dbReference>
<keyword evidence="11" id="KW-1185">Reference proteome</keyword>
<sequence>MQHTIKTALSLLFVLLLISCKDNKADYQDITFNSVLLTKVDSLDARINHLVDVVSSKKDSTTVRQAFVDSRLAYKEIEWAVSYFLPHTTRAINGPALDQLDLNENQYIPAEGFQVLEEYLYPTFDSEGSDPMLLQAKRIKNFTYSMRKNFEVIVLSDQMVLEALKMEMFQITTLGITGFDTPASKLQFVEAAVSLHGVREAIATHKQWSQAAEYQKLLPLFDKAIAICEKNPNKFTFDYLSFITDYLEPLTKGIVALQNELNIPFNKQTQPVKATASSLFDKDLIDLNAFMPDSTYYSSTKKIALGKELFFEKKLSKDNFRSCADCHHKDKAFTDGLKASLDLRGTPLERNTPSLNYAAYYHGQFWDMRSLTLESQSSDVITNKDEMHGNLDEIVEHLNESEKYREQFKKVYNNDEPIQVWQLENALSTYIRSLSTFNSRFDWYMRGDKSALTAQEKQGFNLFVGKAQCATCHFMPVFNGTVPPHFVNSEQEVLGVPKDKEGTILDDDLGRYVQNPELDQLKHSFKTPTVRNIGESGPYMHNGVYATLEEVMDFYNKGGGLGLGLQVDSQTLPEDPLNLTDQEIQDIIAFMRALSDK</sequence>
<dbReference type="GO" id="GO:0030313">
    <property type="term" value="C:cell envelope"/>
    <property type="evidence" value="ECO:0007669"/>
    <property type="project" value="UniProtKB-SubCell"/>
</dbReference>
<dbReference type="InterPro" id="IPR051395">
    <property type="entry name" value="Cytochrome_c_Peroxidase/MauG"/>
</dbReference>
<evidence type="ECO:0000256" key="5">
    <source>
        <dbReference type="ARBA" id="ARBA00023002"/>
    </source>
</evidence>
<proteinExistence type="predicted"/>
<evidence type="ECO:0000256" key="1">
    <source>
        <dbReference type="ARBA" id="ARBA00004196"/>
    </source>
</evidence>
<dbReference type="PROSITE" id="PS51007">
    <property type="entry name" value="CYTC"/>
    <property type="match status" value="1"/>
</dbReference>
<dbReference type="InterPro" id="IPR004852">
    <property type="entry name" value="Di-haem_cyt_c_peroxidsae"/>
</dbReference>
<name>A0A7K1GND8_9FLAO</name>
<feature type="domain" description="Cytochrome c" evidence="9">
    <location>
        <begin position="454"/>
        <end position="595"/>
    </location>
</feature>
<evidence type="ECO:0000259" key="9">
    <source>
        <dbReference type="PROSITE" id="PS51007"/>
    </source>
</evidence>
<evidence type="ECO:0000313" key="11">
    <source>
        <dbReference type="Proteomes" id="UP000488936"/>
    </source>
</evidence>
<keyword evidence="4 8" id="KW-0732">Signal</keyword>
<organism evidence="10 11">
    <name type="scientific">Myroides pelagicus</name>
    <dbReference type="NCBI Taxonomy" id="270914"/>
    <lineage>
        <taxon>Bacteria</taxon>
        <taxon>Pseudomonadati</taxon>
        <taxon>Bacteroidota</taxon>
        <taxon>Flavobacteriia</taxon>
        <taxon>Flavobacteriales</taxon>
        <taxon>Flavobacteriaceae</taxon>
        <taxon>Myroides</taxon>
    </lineage>
</organism>
<dbReference type="Gene3D" id="1.20.1420.20">
    <property type="entry name" value="M75 peptidase, HXXE motif"/>
    <property type="match status" value="1"/>
</dbReference>
<dbReference type="RefSeq" id="WP_155036382.1">
    <property type="nucleotide sequence ID" value="NZ_JAYMMG010000017.1"/>
</dbReference>
<reference evidence="10 11" key="1">
    <citation type="journal article" date="2006" name="Int. J. Syst. Evol. Microbiol.">
        <title>Myroides pelagicus sp. nov., isolated from seawater in Thailand.</title>
        <authorList>
            <person name="Yoon J."/>
            <person name="Maneerat S."/>
            <person name="Kawai F."/>
            <person name="Yokota A."/>
        </authorList>
    </citation>
    <scope>NUCLEOTIDE SEQUENCE [LARGE SCALE GENOMIC DNA]</scope>
    <source>
        <strain evidence="10 11">SM1T</strain>
    </source>
</reference>
<gene>
    <name evidence="10" type="ORF">GJV77_10870</name>
</gene>
<evidence type="ECO:0000313" key="10">
    <source>
        <dbReference type="EMBL" id="MTH30397.1"/>
    </source>
</evidence>
<evidence type="ECO:0000256" key="6">
    <source>
        <dbReference type="ARBA" id="ARBA00023004"/>
    </source>
</evidence>
<keyword evidence="5" id="KW-0560">Oxidoreductase</keyword>
<dbReference type="Gene3D" id="1.10.760.10">
    <property type="entry name" value="Cytochrome c-like domain"/>
    <property type="match status" value="2"/>
</dbReference>
<evidence type="ECO:0000256" key="2">
    <source>
        <dbReference type="ARBA" id="ARBA00022617"/>
    </source>
</evidence>
<dbReference type="GO" id="GO:0046872">
    <property type="term" value="F:metal ion binding"/>
    <property type="evidence" value="ECO:0007669"/>
    <property type="project" value="UniProtKB-KW"/>
</dbReference>
<dbReference type="OrthoDB" id="9805202at2"/>
<keyword evidence="2 7" id="KW-0349">Heme</keyword>
<dbReference type="GO" id="GO:0020037">
    <property type="term" value="F:heme binding"/>
    <property type="evidence" value="ECO:0007669"/>
    <property type="project" value="InterPro"/>
</dbReference>
<dbReference type="InterPro" id="IPR036909">
    <property type="entry name" value="Cyt_c-like_dom_sf"/>
</dbReference>
<comment type="subcellular location">
    <subcellularLocation>
        <location evidence="1">Cell envelope</location>
    </subcellularLocation>
</comment>
<evidence type="ECO:0000256" key="3">
    <source>
        <dbReference type="ARBA" id="ARBA00022723"/>
    </source>
</evidence>